<sequence length="49" mass="5459">MRMKKISMAVLCIMSAFTLTLNVGATTKESKEQPVKNQVQYMMVEPGGH</sequence>
<evidence type="ECO:0000313" key="2">
    <source>
        <dbReference type="EMBL" id="SME20831.1"/>
    </source>
</evidence>
<gene>
    <name evidence="2" type="ORF">BACERE00221_03273</name>
</gene>
<protein>
    <recommendedName>
        <fullName evidence="4">Complement C1q protein</fullName>
    </recommendedName>
</protein>
<comment type="caution">
    <text evidence="2">The sequence shown here is derived from an EMBL/GenBank/DDBJ whole genome shotgun (WGS) entry which is preliminary data.</text>
</comment>
<evidence type="ECO:0000256" key="1">
    <source>
        <dbReference type="SAM" id="SignalP"/>
    </source>
</evidence>
<proteinExistence type="predicted"/>
<dbReference type="AlphaFoldDB" id="A0A9X8SHT3"/>
<feature type="signal peptide" evidence="1">
    <location>
        <begin position="1"/>
        <end position="25"/>
    </location>
</feature>
<keyword evidence="1" id="KW-0732">Signal</keyword>
<accession>A0A9X8SHT3</accession>
<feature type="chain" id="PRO_5040799005" description="Complement C1q protein" evidence="1">
    <location>
        <begin position="26"/>
        <end position="49"/>
    </location>
</feature>
<dbReference type="Proteomes" id="UP000194435">
    <property type="component" value="Unassembled WGS sequence"/>
</dbReference>
<evidence type="ECO:0008006" key="4">
    <source>
        <dbReference type="Google" id="ProtNLM"/>
    </source>
</evidence>
<name>A0A9X8SHT3_9BACI</name>
<organism evidence="2 3">
    <name type="scientific">Bacillus paranthracis</name>
    <dbReference type="NCBI Taxonomy" id="2026186"/>
    <lineage>
        <taxon>Bacteria</taxon>
        <taxon>Bacillati</taxon>
        <taxon>Bacillota</taxon>
        <taxon>Bacilli</taxon>
        <taxon>Bacillales</taxon>
        <taxon>Bacillaceae</taxon>
        <taxon>Bacillus</taxon>
        <taxon>Bacillus cereus group</taxon>
    </lineage>
</organism>
<reference evidence="2 3" key="1">
    <citation type="submission" date="2017-04" db="EMBL/GenBank/DDBJ databases">
        <authorList>
            <person name="Criscuolo A."/>
        </authorList>
    </citation>
    <scope>NUCLEOTIDE SEQUENCE [LARGE SCALE GENOMIC DNA]</scope>
    <source>
        <strain evidence="2">16-00221</strain>
    </source>
</reference>
<dbReference type="EMBL" id="FWZC01000045">
    <property type="protein sequence ID" value="SME20831.1"/>
    <property type="molecule type" value="Genomic_DNA"/>
</dbReference>
<evidence type="ECO:0000313" key="3">
    <source>
        <dbReference type="Proteomes" id="UP000194435"/>
    </source>
</evidence>